<dbReference type="EMBL" id="CP063356">
    <property type="protein sequence ID" value="QOY34678.1"/>
    <property type="molecule type" value="Genomic_DNA"/>
</dbReference>
<dbReference type="EMBL" id="LQXD01000144">
    <property type="protein sequence ID" value="OIJ10848.1"/>
    <property type="molecule type" value="Genomic_DNA"/>
</dbReference>
<name>A0A1S2LEB8_9BACI</name>
<organism evidence="1 3">
    <name type="scientific">Anaerobacillus isosaccharinicus</name>
    <dbReference type="NCBI Taxonomy" id="1532552"/>
    <lineage>
        <taxon>Bacteria</taxon>
        <taxon>Bacillati</taxon>
        <taxon>Bacillota</taxon>
        <taxon>Bacilli</taxon>
        <taxon>Bacillales</taxon>
        <taxon>Bacillaceae</taxon>
        <taxon>Anaerobacillus</taxon>
    </lineage>
</organism>
<reference evidence="1 3" key="1">
    <citation type="submission" date="2016-10" db="EMBL/GenBank/DDBJ databases">
        <title>Draft genome sequences of four alkaliphilic bacteria belonging to the Anaerobacillus genus.</title>
        <authorList>
            <person name="Bassil N.M."/>
            <person name="Lloyd J.R."/>
        </authorList>
    </citation>
    <scope>NUCLEOTIDE SEQUENCE [LARGE SCALE GENOMIC DNA]</scope>
    <source>
        <strain evidence="1 3">NB2006</strain>
    </source>
</reference>
<dbReference type="KEGG" id="aia:AWH56_018390"/>
<evidence type="ECO:0008006" key="4">
    <source>
        <dbReference type="Google" id="ProtNLM"/>
    </source>
</evidence>
<protein>
    <recommendedName>
        <fullName evidence="4">DUF3221 domain-containing protein</fullName>
    </recommendedName>
</protein>
<dbReference type="OrthoDB" id="1797983at2"/>
<proteinExistence type="predicted"/>
<accession>A0A1S2LEB8</accession>
<reference evidence="2" key="4">
    <citation type="submission" date="2020-10" db="EMBL/GenBank/DDBJ databases">
        <authorList>
            <person name="Bassil N.M."/>
            <person name="Lloyd J.R."/>
        </authorList>
    </citation>
    <scope>NUCLEOTIDE SEQUENCE</scope>
    <source>
        <strain evidence="2">NB2006</strain>
    </source>
</reference>
<sequence>MKKSLWLLSLLIITLMLVGCNSDIIISPNITVEGESVNYIGYVGSNAGPQGNNPPNIYDDVEVTVVKPSSIVNINYEEMPKNVYLMSWFNGELFEERKKLDELKINVPSDEGIYIYDLSARWNSRTAGSVVFVLEVKE</sequence>
<evidence type="ECO:0000313" key="2">
    <source>
        <dbReference type="EMBL" id="QOY34678.1"/>
    </source>
</evidence>
<evidence type="ECO:0000313" key="1">
    <source>
        <dbReference type="EMBL" id="OIJ10848.1"/>
    </source>
</evidence>
<dbReference type="Proteomes" id="UP000180175">
    <property type="component" value="Chromosome"/>
</dbReference>
<gene>
    <name evidence="2" type="ORF">AWH56_018390</name>
    <name evidence="1" type="ORF">AWH56_16585</name>
</gene>
<dbReference type="AlphaFoldDB" id="A0A1S2LEB8"/>
<evidence type="ECO:0000313" key="3">
    <source>
        <dbReference type="Proteomes" id="UP000180175"/>
    </source>
</evidence>
<keyword evidence="3" id="KW-1185">Reference proteome</keyword>
<reference evidence="2 3" key="3">
    <citation type="journal article" date="2019" name="Int. J. Syst. Evol. Microbiol.">
        <title>Anaerobacillus isosaccharinicus sp. nov., an alkaliphilic bacterium which degrades isosaccharinic acid.</title>
        <authorList>
            <person name="Bassil N.M."/>
            <person name="Lloyd J.R."/>
        </authorList>
    </citation>
    <scope>NUCLEOTIDE SEQUENCE [LARGE SCALE GENOMIC DNA]</scope>
    <source>
        <strain evidence="2 3">NB2006</strain>
    </source>
</reference>
<dbReference type="RefSeq" id="WP_071318113.1">
    <property type="nucleotide sequence ID" value="NZ_CP063356.2"/>
</dbReference>
<dbReference type="PROSITE" id="PS51257">
    <property type="entry name" value="PROKAR_LIPOPROTEIN"/>
    <property type="match status" value="1"/>
</dbReference>
<reference evidence="2 3" key="2">
    <citation type="journal article" date="2017" name="Genome Announc.">
        <title>Draft Genome Sequences of Four Alkaliphilic Bacteria Belonging to the Anaerobacillus Genus.</title>
        <authorList>
            <person name="Bassil N.M."/>
            <person name="Lloyd J.R."/>
        </authorList>
    </citation>
    <scope>NUCLEOTIDE SEQUENCE [LARGE SCALE GENOMIC DNA]</scope>
    <source>
        <strain evidence="2 3">NB2006</strain>
    </source>
</reference>